<dbReference type="InterPro" id="IPR023214">
    <property type="entry name" value="HAD_sf"/>
</dbReference>
<evidence type="ECO:0008006" key="5">
    <source>
        <dbReference type="Google" id="ProtNLM"/>
    </source>
</evidence>
<dbReference type="EMBL" id="UINC01089168">
    <property type="protein sequence ID" value="SVC40024.1"/>
    <property type="molecule type" value="Genomic_DNA"/>
</dbReference>
<evidence type="ECO:0000256" key="3">
    <source>
        <dbReference type="ARBA" id="ARBA00022842"/>
    </source>
</evidence>
<proteinExistence type="predicted"/>
<gene>
    <name evidence="4" type="ORF">METZ01_LOCUS292878</name>
</gene>
<dbReference type="GO" id="GO:0046872">
    <property type="term" value="F:metal ion binding"/>
    <property type="evidence" value="ECO:0007669"/>
    <property type="project" value="UniProtKB-KW"/>
</dbReference>
<dbReference type="Gene3D" id="1.20.1440.100">
    <property type="entry name" value="SG protein - dephosphorylation function"/>
    <property type="match status" value="1"/>
</dbReference>
<dbReference type="Gene3D" id="3.40.50.1000">
    <property type="entry name" value="HAD superfamily/HAD-like"/>
    <property type="match status" value="1"/>
</dbReference>
<name>A0A382LTF4_9ZZZZ</name>
<dbReference type="InterPro" id="IPR006385">
    <property type="entry name" value="HAD_hydro_SerB1"/>
</dbReference>
<reference evidence="4" key="1">
    <citation type="submission" date="2018-05" db="EMBL/GenBank/DDBJ databases">
        <authorList>
            <person name="Lanie J.A."/>
            <person name="Ng W.-L."/>
            <person name="Kazmierczak K.M."/>
            <person name="Andrzejewski T.M."/>
            <person name="Davidsen T.M."/>
            <person name="Wayne K.J."/>
            <person name="Tettelin H."/>
            <person name="Glass J.I."/>
            <person name="Rusch D."/>
            <person name="Podicherti R."/>
            <person name="Tsui H.-C.T."/>
            <person name="Winkler M.E."/>
        </authorList>
    </citation>
    <scope>NUCLEOTIDE SEQUENCE</scope>
</reference>
<accession>A0A382LTF4</accession>
<dbReference type="PANTHER" id="PTHR43344:SF13">
    <property type="entry name" value="PHOSPHATASE RV3661-RELATED"/>
    <property type="match status" value="1"/>
</dbReference>
<evidence type="ECO:0000256" key="1">
    <source>
        <dbReference type="ARBA" id="ARBA00022723"/>
    </source>
</evidence>
<dbReference type="InterPro" id="IPR036412">
    <property type="entry name" value="HAD-like_sf"/>
</dbReference>
<dbReference type="NCBIfam" id="TIGR01488">
    <property type="entry name" value="HAD-SF-IB"/>
    <property type="match status" value="1"/>
</dbReference>
<evidence type="ECO:0000256" key="2">
    <source>
        <dbReference type="ARBA" id="ARBA00022801"/>
    </source>
</evidence>
<dbReference type="AlphaFoldDB" id="A0A382LTF4"/>
<keyword evidence="1" id="KW-0479">Metal-binding</keyword>
<dbReference type="NCBIfam" id="TIGR01490">
    <property type="entry name" value="HAD-SF-IB-hyp1"/>
    <property type="match status" value="1"/>
</dbReference>
<keyword evidence="2" id="KW-0378">Hydrolase</keyword>
<dbReference type="SUPFAM" id="SSF56784">
    <property type="entry name" value="HAD-like"/>
    <property type="match status" value="1"/>
</dbReference>
<keyword evidence="3" id="KW-0460">Magnesium</keyword>
<dbReference type="GO" id="GO:0016787">
    <property type="term" value="F:hydrolase activity"/>
    <property type="evidence" value="ECO:0007669"/>
    <property type="project" value="UniProtKB-KW"/>
</dbReference>
<sequence length="211" mass="24799">MKLALFDLDQTLLDGDTETLWFQYLVKEGHLEVDHLKEHKNFSLDYEQGVLDFSEYVNFILHPLKEFDLETVQSWRELFLQEEIQPRLRFQHLLAEHSEQKHTLVLITATHDFLADPIGRMLKMDLTLSSKPEIVDGRYTGKVTQSCFREGKVEMLEENLNLRGDLAEEIWFYTDSQNDLPLLERSDHPIVVEPGDRLREIAQNSGWKIIM</sequence>
<evidence type="ECO:0000313" key="4">
    <source>
        <dbReference type="EMBL" id="SVC40024.1"/>
    </source>
</evidence>
<protein>
    <recommendedName>
        <fullName evidence="5">ACT domain-containing protein</fullName>
    </recommendedName>
</protein>
<dbReference type="PANTHER" id="PTHR43344">
    <property type="entry name" value="PHOSPHOSERINE PHOSPHATASE"/>
    <property type="match status" value="1"/>
</dbReference>
<dbReference type="Pfam" id="PF12710">
    <property type="entry name" value="HAD"/>
    <property type="match status" value="1"/>
</dbReference>
<organism evidence="4">
    <name type="scientific">marine metagenome</name>
    <dbReference type="NCBI Taxonomy" id="408172"/>
    <lineage>
        <taxon>unclassified sequences</taxon>
        <taxon>metagenomes</taxon>
        <taxon>ecological metagenomes</taxon>
    </lineage>
</organism>
<dbReference type="InterPro" id="IPR050582">
    <property type="entry name" value="HAD-like_SerB"/>
</dbReference>